<name>A0AAV6ND77_9ROSI</name>
<reference evidence="4 5" key="1">
    <citation type="journal article" date="2021" name="Hortic Res">
        <title>The domestication of Cucurbita argyrosperma as revealed by the genome of its wild relative.</title>
        <authorList>
            <person name="Barrera-Redondo J."/>
            <person name="Sanchez-de la Vega G."/>
            <person name="Aguirre-Liguori J.A."/>
            <person name="Castellanos-Morales G."/>
            <person name="Gutierrez-Guerrero Y.T."/>
            <person name="Aguirre-Dugua X."/>
            <person name="Aguirre-Planter E."/>
            <person name="Tenaillon M.I."/>
            <person name="Lira-Saade R."/>
            <person name="Eguiarte L.E."/>
        </authorList>
    </citation>
    <scope>NUCLEOTIDE SEQUENCE [LARGE SCALE GENOMIC DNA]</scope>
    <source>
        <strain evidence="4">JBR-2021</strain>
    </source>
</reference>
<comment type="caution">
    <text evidence="4">The sequence shown here is derived from an EMBL/GenBank/DDBJ whole genome shotgun (WGS) entry which is preliminary data.</text>
</comment>
<organism evidence="4 5">
    <name type="scientific">Cucurbita argyrosperma subsp. sororia</name>
    <dbReference type="NCBI Taxonomy" id="37648"/>
    <lineage>
        <taxon>Eukaryota</taxon>
        <taxon>Viridiplantae</taxon>
        <taxon>Streptophyta</taxon>
        <taxon>Embryophyta</taxon>
        <taxon>Tracheophyta</taxon>
        <taxon>Spermatophyta</taxon>
        <taxon>Magnoliopsida</taxon>
        <taxon>eudicotyledons</taxon>
        <taxon>Gunneridae</taxon>
        <taxon>Pentapetalae</taxon>
        <taxon>rosids</taxon>
        <taxon>fabids</taxon>
        <taxon>Cucurbitales</taxon>
        <taxon>Cucurbitaceae</taxon>
        <taxon>Cucurbiteae</taxon>
        <taxon>Cucurbita</taxon>
    </lineage>
</organism>
<feature type="compositionally biased region" description="Pro residues" evidence="2">
    <location>
        <begin position="156"/>
        <end position="167"/>
    </location>
</feature>
<evidence type="ECO:0000259" key="3">
    <source>
        <dbReference type="Pfam" id="PF03107"/>
    </source>
</evidence>
<feature type="non-terminal residue" evidence="4">
    <location>
        <position position="1"/>
    </location>
</feature>
<keyword evidence="1" id="KW-0677">Repeat</keyword>
<dbReference type="PANTHER" id="PTHR47841">
    <property type="entry name" value="DIACYLGLYCEROL KINASE THETA-LIKE-RELATED"/>
    <property type="match status" value="1"/>
</dbReference>
<evidence type="ECO:0000256" key="1">
    <source>
        <dbReference type="ARBA" id="ARBA00022737"/>
    </source>
</evidence>
<dbReference type="Pfam" id="PF03107">
    <property type="entry name" value="C1_2"/>
    <property type="match status" value="1"/>
</dbReference>
<proteinExistence type="predicted"/>
<feature type="domain" description="DC1" evidence="3">
    <location>
        <begin position="28"/>
        <end position="76"/>
    </location>
</feature>
<sequence>MAPPPTDPNHPNHPPLHHSDYPRELSSFLHRHLLTLMIRNPLVPSRTHRICDVCREFIDGDFYGCNHCHFHVHPYCTHLPKSLRHVIDPTHKLRLHKLSAGCCSVCKADCSSFWVYGCDDCRVNVHLRCLLKPLGSREKTDQPSGSRGIHNHHHAPPPPWVTGPPHFPGGFPAGGWAFPNGHVITQIMVDTDKDTNTDTAKDTDTDTDTDKDKDKDTDTAKDMDMDTDTDKDTDTDTDTDTDKDTDTDTDTTTDMAKDMDKAMDKATDMVIVIVMDTNMHLRRVWDRCLVLQCFPSLGT</sequence>
<protein>
    <recommendedName>
        <fullName evidence="3">DC1 domain-containing protein</fullName>
    </recommendedName>
</protein>
<accession>A0AAV6ND77</accession>
<evidence type="ECO:0000313" key="5">
    <source>
        <dbReference type="Proteomes" id="UP000685013"/>
    </source>
</evidence>
<feature type="compositionally biased region" description="Basic and acidic residues" evidence="2">
    <location>
        <begin position="194"/>
        <end position="246"/>
    </location>
</feature>
<feature type="region of interest" description="Disordered" evidence="2">
    <location>
        <begin position="137"/>
        <end position="173"/>
    </location>
</feature>
<evidence type="ECO:0000313" key="4">
    <source>
        <dbReference type="EMBL" id="KAG6595342.1"/>
    </source>
</evidence>
<dbReference type="EMBL" id="JAGKQH010000007">
    <property type="protein sequence ID" value="KAG6595342.1"/>
    <property type="molecule type" value="Genomic_DNA"/>
</dbReference>
<feature type="region of interest" description="Disordered" evidence="2">
    <location>
        <begin position="194"/>
        <end position="254"/>
    </location>
</feature>
<gene>
    <name evidence="4" type="ORF">SDJN03_11895</name>
</gene>
<evidence type="ECO:0000256" key="2">
    <source>
        <dbReference type="SAM" id="MobiDB-lite"/>
    </source>
</evidence>
<dbReference type="InterPro" id="IPR004146">
    <property type="entry name" value="DC1"/>
</dbReference>
<keyword evidence="5" id="KW-1185">Reference proteome</keyword>
<dbReference type="Proteomes" id="UP000685013">
    <property type="component" value="Chromosome 7"/>
</dbReference>
<dbReference type="PANTHER" id="PTHR47841:SF7">
    <property type="entry name" value="CYSTEINE_HISTIDINE-RICH C1 DOMAIN PROTEIN"/>
    <property type="match status" value="1"/>
</dbReference>
<dbReference type="AlphaFoldDB" id="A0AAV6ND77"/>